<dbReference type="Gene3D" id="2.60.40.10">
    <property type="entry name" value="Immunoglobulins"/>
    <property type="match status" value="1"/>
</dbReference>
<proteinExistence type="predicted"/>
<sequence length="196" mass="21387">PSAPKDVTVSFSEVEATVKVHWNAPDEPNGKLTNYKICWRPQDKHRQYNWTCKVVRGHVLNDKISNINKSLSYAVKILAKNRAGEGKFSKSEIFPGASVISIPSIASTTDPLLNNGTAINKPDRGPTADSTEGYIEGTPTQVKEKVADKGGHSLTSDEKTLWIVIAVIAAITLIAIVIISIVLCKKRSRGTPVIRR</sequence>
<dbReference type="Pfam" id="PF00041">
    <property type="entry name" value="fn3"/>
    <property type="match status" value="1"/>
</dbReference>
<feature type="non-terminal residue" evidence="1">
    <location>
        <position position="1"/>
    </location>
</feature>
<dbReference type="InterPro" id="IPR036116">
    <property type="entry name" value="FN3_sf"/>
</dbReference>
<organism evidence="1 2">
    <name type="scientific">Paramuricea clavata</name>
    <name type="common">Red gorgonian</name>
    <name type="synonym">Violescent sea-whip</name>
    <dbReference type="NCBI Taxonomy" id="317549"/>
    <lineage>
        <taxon>Eukaryota</taxon>
        <taxon>Metazoa</taxon>
        <taxon>Cnidaria</taxon>
        <taxon>Anthozoa</taxon>
        <taxon>Octocorallia</taxon>
        <taxon>Malacalcyonacea</taxon>
        <taxon>Plexauridae</taxon>
        <taxon>Paramuricea</taxon>
    </lineage>
</organism>
<dbReference type="EMBL" id="CACRXK020020821">
    <property type="protein sequence ID" value="CAB4035203.1"/>
    <property type="molecule type" value="Genomic_DNA"/>
</dbReference>
<protein>
    <submittedName>
        <fullName evidence="1">Neogenin-like isoform X5</fullName>
    </submittedName>
</protein>
<accession>A0A6S7L883</accession>
<evidence type="ECO:0000313" key="1">
    <source>
        <dbReference type="EMBL" id="CAB4035203.1"/>
    </source>
</evidence>
<keyword evidence="2" id="KW-1185">Reference proteome</keyword>
<dbReference type="SUPFAM" id="SSF49265">
    <property type="entry name" value="Fibronectin type III"/>
    <property type="match status" value="1"/>
</dbReference>
<dbReference type="AlphaFoldDB" id="A0A6S7L883"/>
<dbReference type="PROSITE" id="PS50853">
    <property type="entry name" value="FN3"/>
    <property type="match status" value="1"/>
</dbReference>
<dbReference type="SMART" id="SM00060">
    <property type="entry name" value="FN3"/>
    <property type="match status" value="1"/>
</dbReference>
<name>A0A6S7L883_PARCT</name>
<gene>
    <name evidence="1" type="ORF">PACLA_8A088562</name>
</gene>
<reference evidence="1" key="1">
    <citation type="submission" date="2020-04" db="EMBL/GenBank/DDBJ databases">
        <authorList>
            <person name="Alioto T."/>
            <person name="Alioto T."/>
            <person name="Gomez Garrido J."/>
        </authorList>
    </citation>
    <scope>NUCLEOTIDE SEQUENCE</scope>
    <source>
        <strain evidence="1">A484AB</strain>
    </source>
</reference>
<comment type="caution">
    <text evidence="1">The sequence shown here is derived from an EMBL/GenBank/DDBJ whole genome shotgun (WGS) entry which is preliminary data.</text>
</comment>
<dbReference type="InterPro" id="IPR003961">
    <property type="entry name" value="FN3_dom"/>
</dbReference>
<dbReference type="Proteomes" id="UP001152795">
    <property type="component" value="Unassembled WGS sequence"/>
</dbReference>
<evidence type="ECO:0000313" key="2">
    <source>
        <dbReference type="Proteomes" id="UP001152795"/>
    </source>
</evidence>
<dbReference type="InterPro" id="IPR013783">
    <property type="entry name" value="Ig-like_fold"/>
</dbReference>
<dbReference type="CDD" id="cd00063">
    <property type="entry name" value="FN3"/>
    <property type="match status" value="1"/>
</dbReference>
<dbReference type="OrthoDB" id="6479257at2759"/>